<organism evidence="1">
    <name type="scientific">Magallana gigas</name>
    <name type="common">Pacific oyster</name>
    <name type="synonym">Crassostrea gigas</name>
    <dbReference type="NCBI Taxonomy" id="29159"/>
    <lineage>
        <taxon>Eukaryota</taxon>
        <taxon>Metazoa</taxon>
        <taxon>Spiralia</taxon>
        <taxon>Lophotrochozoa</taxon>
        <taxon>Mollusca</taxon>
        <taxon>Bivalvia</taxon>
        <taxon>Autobranchia</taxon>
        <taxon>Pteriomorphia</taxon>
        <taxon>Ostreida</taxon>
        <taxon>Ostreoidea</taxon>
        <taxon>Ostreidae</taxon>
        <taxon>Magallana</taxon>
    </lineage>
</organism>
<evidence type="ECO:0000313" key="1">
    <source>
        <dbReference type="EMBL" id="EKC22317.1"/>
    </source>
</evidence>
<dbReference type="EMBL" id="JH816930">
    <property type="protein sequence ID" value="EKC22317.1"/>
    <property type="molecule type" value="Genomic_DNA"/>
</dbReference>
<dbReference type="PANTHER" id="PTHR47456">
    <property type="entry name" value="PHD-TYPE DOMAIN-CONTAINING PROTEIN"/>
    <property type="match status" value="1"/>
</dbReference>
<dbReference type="InterPro" id="IPR038765">
    <property type="entry name" value="Papain-like_cys_pep_sf"/>
</dbReference>
<dbReference type="SUPFAM" id="SSF54001">
    <property type="entry name" value="Cysteine proteinases"/>
    <property type="match status" value="1"/>
</dbReference>
<dbReference type="AlphaFoldDB" id="K1PEH1"/>
<sequence>MDEGVTKVAEMKRHIKSFSKKDLGNTSTQNRRFYPLDKDIRNVMDSYKNQTRFRAIAKSTTENQFEQNLDNLRSSKIWKNKLKLQQWFERIWLANYERWVSLFRRSLFNVRVSTTNGLERQHLKLKQEYLSHTTKTTNISLKDVCTPSETDVHMSEEYQDLTTTAKDEIQLQKEVNKIWDQAERTGYVMARCGDTNLTDEDIISLKGNNWLTDQVIDACLGAIAEAETDKGNKVYKMVTSTMTSILDGHCLQKMHLRDVQLHGYQVIIGAYFQEMGHWDLVVIEPMTRTIFFYNPLDETLPQKMHIQENWSHFFNRRISLGLEVGKSGEKWTLKTVPHTKQLDGHNCVYIKDKCPACGFQMKQRQNKITCRQCDRKFHKLPHCVGESLQGDGFEHFTCRQCLACVRETVSEDSVTMKVPQAKNVNQMHSTDIQENRKTFDILQIFKDAVFKSDFSEKDCEDLMDAMQHCGWNSITRAAEEVGAKIPALPNNVQTKFHGYKCLGDFGDGLSFYQSDKDVHKVLKKIDIQELIRSIESGEKLSFRMEITKGKHSGRKRWLIEKNKSIMALSEKMILIKVIQNQETVNRFQAELIMDELPISVPDVQ</sequence>
<protein>
    <submittedName>
        <fullName evidence="1">Uncharacterized protein</fullName>
    </submittedName>
</protein>
<accession>K1PEH1</accession>
<dbReference type="Gene3D" id="3.40.395.10">
    <property type="entry name" value="Adenoviral Proteinase, Chain A"/>
    <property type="match status" value="1"/>
</dbReference>
<gene>
    <name evidence="1" type="ORF">CGI_10002468</name>
</gene>
<dbReference type="InParanoid" id="K1PEH1"/>
<dbReference type="CDD" id="cd15489">
    <property type="entry name" value="PHD_SF"/>
    <property type="match status" value="1"/>
</dbReference>
<reference evidence="1" key="1">
    <citation type="journal article" date="2012" name="Nature">
        <title>The oyster genome reveals stress adaptation and complexity of shell formation.</title>
        <authorList>
            <person name="Zhang G."/>
            <person name="Fang X."/>
            <person name="Guo X."/>
            <person name="Li L."/>
            <person name="Luo R."/>
            <person name="Xu F."/>
            <person name="Yang P."/>
            <person name="Zhang L."/>
            <person name="Wang X."/>
            <person name="Qi H."/>
            <person name="Xiong Z."/>
            <person name="Que H."/>
            <person name="Xie Y."/>
            <person name="Holland P.W."/>
            <person name="Paps J."/>
            <person name="Zhu Y."/>
            <person name="Wu F."/>
            <person name="Chen Y."/>
            <person name="Wang J."/>
            <person name="Peng C."/>
            <person name="Meng J."/>
            <person name="Yang L."/>
            <person name="Liu J."/>
            <person name="Wen B."/>
            <person name="Zhang N."/>
            <person name="Huang Z."/>
            <person name="Zhu Q."/>
            <person name="Feng Y."/>
            <person name="Mount A."/>
            <person name="Hedgecock D."/>
            <person name="Xu Z."/>
            <person name="Liu Y."/>
            <person name="Domazet-Loso T."/>
            <person name="Du Y."/>
            <person name="Sun X."/>
            <person name="Zhang S."/>
            <person name="Liu B."/>
            <person name="Cheng P."/>
            <person name="Jiang X."/>
            <person name="Li J."/>
            <person name="Fan D."/>
            <person name="Wang W."/>
            <person name="Fu W."/>
            <person name="Wang T."/>
            <person name="Wang B."/>
            <person name="Zhang J."/>
            <person name="Peng Z."/>
            <person name="Li Y."/>
            <person name="Li N."/>
            <person name="Wang J."/>
            <person name="Chen M."/>
            <person name="He Y."/>
            <person name="Tan F."/>
            <person name="Song X."/>
            <person name="Zheng Q."/>
            <person name="Huang R."/>
            <person name="Yang H."/>
            <person name="Du X."/>
            <person name="Chen L."/>
            <person name="Yang M."/>
            <person name="Gaffney P.M."/>
            <person name="Wang S."/>
            <person name="Luo L."/>
            <person name="She Z."/>
            <person name="Ming Y."/>
            <person name="Huang W."/>
            <person name="Zhang S."/>
            <person name="Huang B."/>
            <person name="Zhang Y."/>
            <person name="Qu T."/>
            <person name="Ni P."/>
            <person name="Miao G."/>
            <person name="Wang J."/>
            <person name="Wang Q."/>
            <person name="Steinberg C.E."/>
            <person name="Wang H."/>
            <person name="Li N."/>
            <person name="Qian L."/>
            <person name="Zhang G."/>
            <person name="Li Y."/>
            <person name="Yang H."/>
            <person name="Liu X."/>
            <person name="Wang J."/>
            <person name="Yin Y."/>
            <person name="Wang J."/>
        </authorList>
    </citation>
    <scope>NUCLEOTIDE SEQUENCE [LARGE SCALE GENOMIC DNA]</scope>
    <source>
        <strain evidence="1">05x7-T-G4-1.051#20</strain>
    </source>
</reference>
<dbReference type="HOGENOM" id="CLU_452171_0_0_1"/>
<proteinExistence type="predicted"/>
<name>K1PEH1_MAGGI</name>